<dbReference type="EMBL" id="ML977319">
    <property type="protein sequence ID" value="KAF2117433.1"/>
    <property type="molecule type" value="Genomic_DNA"/>
</dbReference>
<dbReference type="AlphaFoldDB" id="A0A6A5ZES9"/>
<evidence type="ECO:0000313" key="2">
    <source>
        <dbReference type="Proteomes" id="UP000799770"/>
    </source>
</evidence>
<organism evidence="1 2">
    <name type="scientific">Lophiotrema nucula</name>
    <dbReference type="NCBI Taxonomy" id="690887"/>
    <lineage>
        <taxon>Eukaryota</taxon>
        <taxon>Fungi</taxon>
        <taxon>Dikarya</taxon>
        <taxon>Ascomycota</taxon>
        <taxon>Pezizomycotina</taxon>
        <taxon>Dothideomycetes</taxon>
        <taxon>Pleosporomycetidae</taxon>
        <taxon>Pleosporales</taxon>
        <taxon>Lophiotremataceae</taxon>
        <taxon>Lophiotrema</taxon>
    </lineage>
</organism>
<protein>
    <submittedName>
        <fullName evidence="1">Uncharacterized protein</fullName>
    </submittedName>
</protein>
<accession>A0A6A5ZES9</accession>
<name>A0A6A5ZES9_9PLEO</name>
<proteinExistence type="predicted"/>
<evidence type="ECO:0000313" key="1">
    <source>
        <dbReference type="EMBL" id="KAF2117433.1"/>
    </source>
</evidence>
<reference evidence="1" key="1">
    <citation type="journal article" date="2020" name="Stud. Mycol.">
        <title>101 Dothideomycetes genomes: a test case for predicting lifestyles and emergence of pathogens.</title>
        <authorList>
            <person name="Haridas S."/>
            <person name="Albert R."/>
            <person name="Binder M."/>
            <person name="Bloem J."/>
            <person name="Labutti K."/>
            <person name="Salamov A."/>
            <person name="Andreopoulos B."/>
            <person name="Baker S."/>
            <person name="Barry K."/>
            <person name="Bills G."/>
            <person name="Bluhm B."/>
            <person name="Cannon C."/>
            <person name="Castanera R."/>
            <person name="Culley D."/>
            <person name="Daum C."/>
            <person name="Ezra D."/>
            <person name="Gonzalez J."/>
            <person name="Henrissat B."/>
            <person name="Kuo A."/>
            <person name="Liang C."/>
            <person name="Lipzen A."/>
            <person name="Lutzoni F."/>
            <person name="Magnuson J."/>
            <person name="Mondo S."/>
            <person name="Nolan M."/>
            <person name="Ohm R."/>
            <person name="Pangilinan J."/>
            <person name="Park H.-J."/>
            <person name="Ramirez L."/>
            <person name="Alfaro M."/>
            <person name="Sun H."/>
            <person name="Tritt A."/>
            <person name="Yoshinaga Y."/>
            <person name="Zwiers L.-H."/>
            <person name="Turgeon B."/>
            <person name="Goodwin S."/>
            <person name="Spatafora J."/>
            <person name="Crous P."/>
            <person name="Grigoriev I."/>
        </authorList>
    </citation>
    <scope>NUCLEOTIDE SEQUENCE</scope>
    <source>
        <strain evidence="1">CBS 627.86</strain>
    </source>
</reference>
<dbReference type="Proteomes" id="UP000799770">
    <property type="component" value="Unassembled WGS sequence"/>
</dbReference>
<gene>
    <name evidence="1" type="ORF">BDV96DRAFT_26077</name>
</gene>
<sequence length="177" mass="20096">MRRNFPAQFRFFAWTAAHTLTPTHLAHSRMPVRWRRLVSVPGRLADCPRCADDRALTRNFRPSAAHKSPQHPTVAIVALINVQYRRHTSSLFPVSTPVKLCRSAVGRAARRAQSTRLTLWPGQRVCARKRAVCQCRRPLASDAPSFSHSDRSKLGSLHHLSNLFFAQPCARRRGTRN</sequence>
<keyword evidence="2" id="KW-1185">Reference proteome</keyword>